<organism evidence="2 3">
    <name type="scientific">Stratiformator vulcanicus</name>
    <dbReference type="NCBI Taxonomy" id="2527980"/>
    <lineage>
        <taxon>Bacteria</taxon>
        <taxon>Pseudomonadati</taxon>
        <taxon>Planctomycetota</taxon>
        <taxon>Planctomycetia</taxon>
        <taxon>Planctomycetales</taxon>
        <taxon>Planctomycetaceae</taxon>
        <taxon>Stratiformator</taxon>
    </lineage>
</organism>
<dbReference type="Gene3D" id="3.10.290.10">
    <property type="entry name" value="RNA-binding S4 domain"/>
    <property type="match status" value="1"/>
</dbReference>
<dbReference type="Proteomes" id="UP000317318">
    <property type="component" value="Chromosome"/>
</dbReference>
<dbReference type="GO" id="GO:0003723">
    <property type="term" value="F:RNA binding"/>
    <property type="evidence" value="ECO:0007669"/>
    <property type="project" value="UniProtKB-KW"/>
</dbReference>
<dbReference type="EMBL" id="CP036268">
    <property type="protein sequence ID" value="QDT36709.1"/>
    <property type="molecule type" value="Genomic_DNA"/>
</dbReference>
<reference evidence="2 3" key="1">
    <citation type="submission" date="2019-02" db="EMBL/GenBank/DDBJ databases">
        <title>Deep-cultivation of Planctomycetes and their phenomic and genomic characterization uncovers novel biology.</title>
        <authorList>
            <person name="Wiegand S."/>
            <person name="Jogler M."/>
            <person name="Boedeker C."/>
            <person name="Pinto D."/>
            <person name="Vollmers J."/>
            <person name="Rivas-Marin E."/>
            <person name="Kohn T."/>
            <person name="Peeters S.H."/>
            <person name="Heuer A."/>
            <person name="Rast P."/>
            <person name="Oberbeckmann S."/>
            <person name="Bunk B."/>
            <person name="Jeske O."/>
            <person name="Meyerdierks A."/>
            <person name="Storesund J.E."/>
            <person name="Kallscheuer N."/>
            <person name="Luecker S."/>
            <person name="Lage O.M."/>
            <person name="Pohl T."/>
            <person name="Merkel B.J."/>
            <person name="Hornburger P."/>
            <person name="Mueller R.-W."/>
            <person name="Bruemmer F."/>
            <person name="Labrenz M."/>
            <person name="Spormann A.M."/>
            <person name="Op den Camp H."/>
            <person name="Overmann J."/>
            <person name="Amann R."/>
            <person name="Jetten M.S.M."/>
            <person name="Mascher T."/>
            <person name="Medema M.H."/>
            <person name="Devos D.P."/>
            <person name="Kaster A.-K."/>
            <person name="Ovreas L."/>
            <person name="Rohde M."/>
            <person name="Galperin M.Y."/>
            <person name="Jogler C."/>
        </authorList>
    </citation>
    <scope>NUCLEOTIDE SEQUENCE [LARGE SCALE GENOMIC DNA]</scope>
    <source>
        <strain evidence="2 3">Pan189</strain>
    </source>
</reference>
<accession>A0A517QYH2</accession>
<evidence type="ECO:0000313" key="3">
    <source>
        <dbReference type="Proteomes" id="UP000317318"/>
    </source>
</evidence>
<dbReference type="InterPro" id="IPR036986">
    <property type="entry name" value="S4_RNA-bd_sf"/>
</dbReference>
<dbReference type="CDD" id="cd00165">
    <property type="entry name" value="S4"/>
    <property type="match status" value="1"/>
</dbReference>
<sequence>MNDSTQPNPAEHEGAAATPETVRLDHFLKIASAVATGGQAKLLIQSGDVTVNSEVETRRRRKLVPGDRVIAQGEEYIVETDD</sequence>
<dbReference type="KEGG" id="svp:Pan189_10720"/>
<name>A0A517QYH2_9PLAN</name>
<dbReference type="Pfam" id="PF13275">
    <property type="entry name" value="S4_2"/>
    <property type="match status" value="1"/>
</dbReference>
<dbReference type="RefSeq" id="WP_310821108.1">
    <property type="nucleotide sequence ID" value="NZ_CP036268.1"/>
</dbReference>
<evidence type="ECO:0000313" key="2">
    <source>
        <dbReference type="EMBL" id="QDT36709.1"/>
    </source>
</evidence>
<evidence type="ECO:0000256" key="1">
    <source>
        <dbReference type="PROSITE-ProRule" id="PRU00182"/>
    </source>
</evidence>
<keyword evidence="3" id="KW-1185">Reference proteome</keyword>
<dbReference type="PROSITE" id="PS50889">
    <property type="entry name" value="S4"/>
    <property type="match status" value="1"/>
</dbReference>
<proteinExistence type="predicted"/>
<dbReference type="SUPFAM" id="SSF55174">
    <property type="entry name" value="Alpha-L RNA-binding motif"/>
    <property type="match status" value="1"/>
</dbReference>
<keyword evidence="1" id="KW-0694">RNA-binding</keyword>
<protein>
    <submittedName>
        <fullName evidence="2">Ribosome-associated protein</fullName>
    </submittedName>
</protein>
<gene>
    <name evidence="2" type="ORF">Pan189_10720</name>
</gene>
<dbReference type="AlphaFoldDB" id="A0A517QYH2"/>